<sequence>MPTTPLAGLDGSNESGDALDRRDAALALGVELNALLSASRALTERTAAAFHPDLQPAAFHLARWLYAYGPANPSTLAEAVAMDRSSTSSLIGRMKALGLVESTPDPADRRAVKVALTAAGSARVVDALDLRGAAFFDRTAAWPIERIQAFTSLLHEFNGSEAQNTAAEPSTAEPGASAPPAPVAGAPAPRS</sequence>
<protein>
    <submittedName>
        <fullName evidence="3">MarR family winged helix-turn-helix transcriptional regulator</fullName>
    </submittedName>
</protein>
<reference evidence="3 4" key="1">
    <citation type="journal article" date="2019" name="Int. J. Syst. Evol. Microbiol.">
        <title>The Global Catalogue of Microorganisms (GCM) 10K type strain sequencing project: providing services to taxonomists for standard genome sequencing and annotation.</title>
        <authorList>
            <consortium name="The Broad Institute Genomics Platform"/>
            <consortium name="The Broad Institute Genome Sequencing Center for Infectious Disease"/>
            <person name="Wu L."/>
            <person name="Ma J."/>
        </authorList>
    </citation>
    <scope>NUCLEOTIDE SEQUENCE [LARGE SCALE GENOMIC DNA]</scope>
    <source>
        <strain evidence="3 4">JCM 14323</strain>
    </source>
</reference>
<feature type="region of interest" description="Disordered" evidence="1">
    <location>
        <begin position="160"/>
        <end position="191"/>
    </location>
</feature>
<accession>A0ABN2MR82</accession>
<dbReference type="SUPFAM" id="SSF46785">
    <property type="entry name" value="Winged helix' DNA-binding domain"/>
    <property type="match status" value="1"/>
</dbReference>
<gene>
    <name evidence="3" type="ORF">GCM10009750_18360</name>
</gene>
<dbReference type="Gene3D" id="1.10.10.10">
    <property type="entry name" value="Winged helix-like DNA-binding domain superfamily/Winged helix DNA-binding domain"/>
    <property type="match status" value="1"/>
</dbReference>
<dbReference type="PROSITE" id="PS50995">
    <property type="entry name" value="HTH_MARR_2"/>
    <property type="match status" value="1"/>
</dbReference>
<name>A0ABN2MR82_9MICO</name>
<organism evidence="3 4">
    <name type="scientific">Agromyces salentinus</name>
    <dbReference type="NCBI Taxonomy" id="269421"/>
    <lineage>
        <taxon>Bacteria</taxon>
        <taxon>Bacillati</taxon>
        <taxon>Actinomycetota</taxon>
        <taxon>Actinomycetes</taxon>
        <taxon>Micrococcales</taxon>
        <taxon>Microbacteriaceae</taxon>
        <taxon>Agromyces</taxon>
    </lineage>
</organism>
<dbReference type="PANTHER" id="PTHR33164:SF57">
    <property type="entry name" value="MARR-FAMILY TRANSCRIPTIONAL REGULATOR"/>
    <property type="match status" value="1"/>
</dbReference>
<keyword evidence="4" id="KW-1185">Reference proteome</keyword>
<dbReference type="InterPro" id="IPR039422">
    <property type="entry name" value="MarR/SlyA-like"/>
</dbReference>
<proteinExistence type="predicted"/>
<dbReference type="InterPro" id="IPR036388">
    <property type="entry name" value="WH-like_DNA-bd_sf"/>
</dbReference>
<dbReference type="InterPro" id="IPR036390">
    <property type="entry name" value="WH_DNA-bd_sf"/>
</dbReference>
<dbReference type="InterPro" id="IPR000835">
    <property type="entry name" value="HTH_MarR-typ"/>
</dbReference>
<feature type="domain" description="HTH marR-type" evidence="2">
    <location>
        <begin position="25"/>
        <end position="159"/>
    </location>
</feature>
<dbReference type="Proteomes" id="UP001501746">
    <property type="component" value="Unassembled WGS sequence"/>
</dbReference>
<evidence type="ECO:0000313" key="4">
    <source>
        <dbReference type="Proteomes" id="UP001501746"/>
    </source>
</evidence>
<dbReference type="PANTHER" id="PTHR33164">
    <property type="entry name" value="TRANSCRIPTIONAL REGULATOR, MARR FAMILY"/>
    <property type="match status" value="1"/>
</dbReference>
<dbReference type="Pfam" id="PF12802">
    <property type="entry name" value="MarR_2"/>
    <property type="match status" value="1"/>
</dbReference>
<dbReference type="SMART" id="SM00347">
    <property type="entry name" value="HTH_MARR"/>
    <property type="match status" value="1"/>
</dbReference>
<dbReference type="EMBL" id="BAAANK010000004">
    <property type="protein sequence ID" value="GAA1834349.1"/>
    <property type="molecule type" value="Genomic_DNA"/>
</dbReference>
<comment type="caution">
    <text evidence="3">The sequence shown here is derived from an EMBL/GenBank/DDBJ whole genome shotgun (WGS) entry which is preliminary data.</text>
</comment>
<evidence type="ECO:0000256" key="1">
    <source>
        <dbReference type="SAM" id="MobiDB-lite"/>
    </source>
</evidence>
<feature type="compositionally biased region" description="Low complexity" evidence="1">
    <location>
        <begin position="165"/>
        <end position="176"/>
    </location>
</feature>
<evidence type="ECO:0000313" key="3">
    <source>
        <dbReference type="EMBL" id="GAA1834349.1"/>
    </source>
</evidence>
<dbReference type="PRINTS" id="PR00598">
    <property type="entry name" value="HTHMARR"/>
</dbReference>
<evidence type="ECO:0000259" key="2">
    <source>
        <dbReference type="PROSITE" id="PS50995"/>
    </source>
</evidence>
<dbReference type="RefSeq" id="WP_157427897.1">
    <property type="nucleotide sequence ID" value="NZ_BAAANK010000004.1"/>
</dbReference>